<protein>
    <submittedName>
        <fullName evidence="1">Uncharacterized protein</fullName>
    </submittedName>
</protein>
<accession>A0AAW3LVF0</accession>
<dbReference type="AlphaFoldDB" id="A0AAW3LVF0"/>
<sequence>MNNSIRDVSDLPSIDRVKCAAQGLALLDAIIMPEWEYRYFSFNSNWDGNEREMMASMRDGSGGEFFLHFTNEGAAGKVLFSSALSNAFEHLSLIPKAFEKFKDEPAFSNDNASLFFWRGVEQSGWSASPNNLEEYPLLGFLVGGCKPYESLVERYYEKEIDYKVIEEVFLSLTVTRDQLFSLNPDMGIRDLANDFQEIFGRKI</sequence>
<gene>
    <name evidence="1" type="ORF">AO287_19460</name>
</gene>
<dbReference type="Proteomes" id="UP000054513">
    <property type="component" value="Unassembled WGS sequence"/>
</dbReference>
<comment type="caution">
    <text evidence="1">The sequence shown here is derived from an EMBL/GenBank/DDBJ whole genome shotgun (WGS) entry which is preliminary data.</text>
</comment>
<dbReference type="EMBL" id="LKCI01000048">
    <property type="protein sequence ID" value="KTC58190.1"/>
    <property type="molecule type" value="Genomic_DNA"/>
</dbReference>
<dbReference type="RefSeq" id="WP_058402199.1">
    <property type="nucleotide sequence ID" value="NZ_LKCI01000048.1"/>
</dbReference>
<evidence type="ECO:0000313" key="2">
    <source>
        <dbReference type="Proteomes" id="UP000054513"/>
    </source>
</evidence>
<reference evidence="1 2" key="1">
    <citation type="submission" date="2015-09" db="EMBL/GenBank/DDBJ databases">
        <title>Genome sequence of ICMP 19499.</title>
        <authorList>
            <person name="Visnovsky S.B."/>
            <person name="Lu A."/>
            <person name="Panda P."/>
            <person name="Pitman A.R."/>
        </authorList>
    </citation>
    <scope>NUCLEOTIDE SEQUENCE [LARGE SCALE GENOMIC DNA]</scope>
    <source>
        <strain evidence="1 2">ICMP 19499</strain>
    </source>
</reference>
<organism evidence="1 2">
    <name type="scientific">Pseudomonas savastanoi</name>
    <name type="common">Pseudomonas syringae pv. savastanoi</name>
    <dbReference type="NCBI Taxonomy" id="29438"/>
    <lineage>
        <taxon>Bacteria</taxon>
        <taxon>Pseudomonadati</taxon>
        <taxon>Pseudomonadota</taxon>
        <taxon>Gammaproteobacteria</taxon>
        <taxon>Pseudomonadales</taxon>
        <taxon>Pseudomonadaceae</taxon>
        <taxon>Pseudomonas</taxon>
    </lineage>
</organism>
<name>A0AAW3LVF0_PSESS</name>
<evidence type="ECO:0000313" key="1">
    <source>
        <dbReference type="EMBL" id="KTC58190.1"/>
    </source>
</evidence>
<proteinExistence type="predicted"/>